<keyword evidence="2 3" id="KW-0040">ANK repeat</keyword>
<evidence type="ECO:0000256" key="3">
    <source>
        <dbReference type="PROSITE-ProRule" id="PRU00023"/>
    </source>
</evidence>
<evidence type="ECO:0000313" key="5">
    <source>
        <dbReference type="Proteomes" id="UP000198341"/>
    </source>
</evidence>
<dbReference type="InterPro" id="IPR036770">
    <property type="entry name" value="Ankyrin_rpt-contain_sf"/>
</dbReference>
<gene>
    <name evidence="4" type="ORF">Bathy04g01090</name>
</gene>
<dbReference type="STRING" id="41875.K8F3Q9"/>
<dbReference type="PANTHER" id="PTHR24171:SF8">
    <property type="entry name" value="BRCA1-ASSOCIATED RING DOMAIN PROTEIN 1"/>
    <property type="match status" value="1"/>
</dbReference>
<dbReference type="InterPro" id="IPR002110">
    <property type="entry name" value="Ankyrin_rpt"/>
</dbReference>
<feature type="repeat" description="ANK" evidence="3">
    <location>
        <begin position="28"/>
        <end position="60"/>
    </location>
</feature>
<sequence length="135" mass="13816">MIAAGAGHVDVLKAMQRGPSMLDLKAADGGTPAMSAAVHGYKEVLDYLISKNVDLNAQDEDGWTALHFAVMANAASSVKALLAAGVRTDIKNSDGDTAEGLAQGSKAGIKKLFGKGGSSKRLDGVKEGKKGCVVM</sequence>
<organism evidence="4 5">
    <name type="scientific">Bathycoccus prasinos</name>
    <dbReference type="NCBI Taxonomy" id="41875"/>
    <lineage>
        <taxon>Eukaryota</taxon>
        <taxon>Viridiplantae</taxon>
        <taxon>Chlorophyta</taxon>
        <taxon>Mamiellophyceae</taxon>
        <taxon>Mamiellales</taxon>
        <taxon>Bathycoccaceae</taxon>
        <taxon>Bathycoccus</taxon>
    </lineage>
</organism>
<evidence type="ECO:0000256" key="2">
    <source>
        <dbReference type="ARBA" id="ARBA00023043"/>
    </source>
</evidence>
<dbReference type="OrthoDB" id="20872at2759"/>
<reference evidence="4 5" key="1">
    <citation type="submission" date="2011-10" db="EMBL/GenBank/DDBJ databases">
        <authorList>
            <person name="Genoscope - CEA"/>
        </authorList>
    </citation>
    <scope>NUCLEOTIDE SEQUENCE [LARGE SCALE GENOMIC DNA]</scope>
    <source>
        <strain evidence="4 5">RCC 1105</strain>
    </source>
</reference>
<dbReference type="PROSITE" id="PS50297">
    <property type="entry name" value="ANK_REP_REGION"/>
    <property type="match status" value="2"/>
</dbReference>
<keyword evidence="5" id="KW-1185">Reference proteome</keyword>
<evidence type="ECO:0000313" key="4">
    <source>
        <dbReference type="EMBL" id="CCO16188.1"/>
    </source>
</evidence>
<accession>K8F3Q9</accession>
<dbReference type="RefSeq" id="XP_007513663.1">
    <property type="nucleotide sequence ID" value="XM_007513601.1"/>
</dbReference>
<dbReference type="Pfam" id="PF12796">
    <property type="entry name" value="Ank_2"/>
    <property type="match status" value="1"/>
</dbReference>
<dbReference type="KEGG" id="bpg:Bathy04g01090"/>
<keyword evidence="1" id="KW-0677">Repeat</keyword>
<evidence type="ECO:0000256" key="1">
    <source>
        <dbReference type="ARBA" id="ARBA00022737"/>
    </source>
</evidence>
<dbReference type="GO" id="GO:0004842">
    <property type="term" value="F:ubiquitin-protein transferase activity"/>
    <property type="evidence" value="ECO:0007669"/>
    <property type="project" value="TreeGrafter"/>
</dbReference>
<proteinExistence type="predicted"/>
<feature type="repeat" description="ANK" evidence="3">
    <location>
        <begin position="61"/>
        <end position="93"/>
    </location>
</feature>
<dbReference type="GO" id="GO:0085020">
    <property type="term" value="P:protein K6-linked ubiquitination"/>
    <property type="evidence" value="ECO:0007669"/>
    <property type="project" value="TreeGrafter"/>
</dbReference>
<dbReference type="SUPFAM" id="SSF48403">
    <property type="entry name" value="Ankyrin repeat"/>
    <property type="match status" value="1"/>
</dbReference>
<dbReference type="EMBL" id="FO082275">
    <property type="protein sequence ID" value="CCO16188.1"/>
    <property type="molecule type" value="Genomic_DNA"/>
</dbReference>
<protein>
    <submittedName>
        <fullName evidence="4">Ankyrin repeat protein</fullName>
    </submittedName>
</protein>
<dbReference type="PANTHER" id="PTHR24171">
    <property type="entry name" value="ANKYRIN REPEAT DOMAIN-CONTAINING PROTEIN 39-RELATED"/>
    <property type="match status" value="1"/>
</dbReference>
<dbReference type="PROSITE" id="PS50088">
    <property type="entry name" value="ANK_REPEAT"/>
    <property type="match status" value="2"/>
</dbReference>
<dbReference type="GeneID" id="19016134"/>
<dbReference type="AlphaFoldDB" id="K8F3Q9"/>
<dbReference type="Proteomes" id="UP000198341">
    <property type="component" value="Chromosome 4"/>
</dbReference>
<dbReference type="SMART" id="SM00248">
    <property type="entry name" value="ANK"/>
    <property type="match status" value="2"/>
</dbReference>
<dbReference type="Gene3D" id="1.25.40.20">
    <property type="entry name" value="Ankyrin repeat-containing domain"/>
    <property type="match status" value="2"/>
</dbReference>
<name>K8F3Q9_9CHLO</name>